<dbReference type="EMBL" id="LT629774">
    <property type="protein sequence ID" value="SDS53011.1"/>
    <property type="molecule type" value="Genomic_DNA"/>
</dbReference>
<dbReference type="RefSeq" id="WP_092446313.1">
    <property type="nucleotide sequence ID" value="NZ_JBLXAG010000055.1"/>
</dbReference>
<accession>A0A1H1SYK5</accession>
<name>A0A1H1SYK5_9FLAO</name>
<keyword evidence="1" id="KW-0472">Membrane</keyword>
<dbReference type="InterPro" id="IPR018551">
    <property type="entry name" value="DUF2007"/>
</dbReference>
<sequence length="138" mass="15645">MQNTFITIAKFQYSTEAEIIKGRLESDGIQVFLKDNITIDTDPLVSQAIGGVKLKVLAKDEEQARAILKSIKIYSVDNEGHPMVCPNCKGEHIKMYSTITNFKSLMSFLIGLLFFTLPFSTRYQYKCEDCKTEFPTTT</sequence>
<evidence type="ECO:0000259" key="2">
    <source>
        <dbReference type="Pfam" id="PF09413"/>
    </source>
</evidence>
<dbReference type="SUPFAM" id="SSF54913">
    <property type="entry name" value="GlnB-like"/>
    <property type="match status" value="1"/>
</dbReference>
<reference evidence="3 4" key="1">
    <citation type="submission" date="2016-10" db="EMBL/GenBank/DDBJ databases">
        <authorList>
            <person name="Varghese N."/>
            <person name="Submissions S."/>
        </authorList>
    </citation>
    <scope>NUCLEOTIDE SEQUENCE [LARGE SCALE GENOMIC DNA]</scope>
    <source>
        <strain evidence="3 4">RHA_55</strain>
    </source>
</reference>
<keyword evidence="4" id="KW-1185">Reference proteome</keyword>
<dbReference type="InterPro" id="IPR011322">
    <property type="entry name" value="N-reg_PII-like_a/b"/>
</dbReference>
<dbReference type="Pfam" id="PF09413">
    <property type="entry name" value="DUF2007"/>
    <property type="match status" value="1"/>
</dbReference>
<feature type="transmembrane region" description="Helical" evidence="1">
    <location>
        <begin position="105"/>
        <end position="125"/>
    </location>
</feature>
<protein>
    <submittedName>
        <fullName evidence="3">Signal transducing protein</fullName>
    </submittedName>
</protein>
<organism evidence="3 4">
    <name type="scientific">Winogradskyella sediminis</name>
    <dbReference type="NCBI Taxonomy" id="1382466"/>
    <lineage>
        <taxon>Bacteria</taxon>
        <taxon>Pseudomonadati</taxon>
        <taxon>Bacteroidota</taxon>
        <taxon>Flavobacteriia</taxon>
        <taxon>Flavobacteriales</taxon>
        <taxon>Flavobacteriaceae</taxon>
        <taxon>Winogradskyella</taxon>
    </lineage>
</organism>
<evidence type="ECO:0000256" key="1">
    <source>
        <dbReference type="SAM" id="Phobius"/>
    </source>
</evidence>
<keyword evidence="1" id="KW-1133">Transmembrane helix</keyword>
<dbReference type="STRING" id="1249933.SAMN04489797_1801"/>
<feature type="domain" description="DUF2007" evidence="2">
    <location>
        <begin position="6"/>
        <end position="71"/>
    </location>
</feature>
<dbReference type="AlphaFoldDB" id="A0A1H1SYK5"/>
<evidence type="ECO:0000313" key="4">
    <source>
        <dbReference type="Proteomes" id="UP000198963"/>
    </source>
</evidence>
<proteinExistence type="predicted"/>
<dbReference type="Proteomes" id="UP000198963">
    <property type="component" value="Chromosome I"/>
</dbReference>
<gene>
    <name evidence="3" type="ORF">SAMN04489797_1801</name>
</gene>
<keyword evidence="1" id="KW-0812">Transmembrane</keyword>
<evidence type="ECO:0000313" key="3">
    <source>
        <dbReference type="EMBL" id="SDS53011.1"/>
    </source>
</evidence>